<evidence type="ECO:0000256" key="1">
    <source>
        <dbReference type="SAM" id="MobiDB-lite"/>
    </source>
</evidence>
<dbReference type="EMBL" id="WTYC01000001">
    <property type="protein sequence ID" value="MXO46917.1"/>
    <property type="molecule type" value="Genomic_DNA"/>
</dbReference>
<feature type="compositionally biased region" description="Acidic residues" evidence="1">
    <location>
        <begin position="116"/>
        <end position="126"/>
    </location>
</feature>
<protein>
    <submittedName>
        <fullName evidence="3">Uncharacterized protein</fullName>
    </submittedName>
</protein>
<proteinExistence type="predicted"/>
<feature type="compositionally biased region" description="Basic and acidic residues" evidence="1">
    <location>
        <begin position="102"/>
        <end position="115"/>
    </location>
</feature>
<gene>
    <name evidence="3" type="ORF">GRI69_01410</name>
</gene>
<comment type="caution">
    <text evidence="3">The sequence shown here is derived from an EMBL/GenBank/DDBJ whole genome shotgun (WGS) entry which is preliminary data.</text>
</comment>
<accession>A0A844XNU2</accession>
<feature type="region of interest" description="Disordered" evidence="1">
    <location>
        <begin position="21"/>
        <end position="126"/>
    </location>
</feature>
<feature type="compositionally biased region" description="Low complexity" evidence="1">
    <location>
        <begin position="25"/>
        <end position="44"/>
    </location>
</feature>
<dbReference type="Proteomes" id="UP000448199">
    <property type="component" value="Unassembled WGS sequence"/>
</dbReference>
<evidence type="ECO:0000256" key="2">
    <source>
        <dbReference type="SAM" id="SignalP"/>
    </source>
</evidence>
<keyword evidence="2" id="KW-0732">Signal</keyword>
<name>A0A844XNU2_9SPHN</name>
<organism evidence="3 4">
    <name type="scientific">Qipengyuania vulgaris</name>
    <dbReference type="NCBI Taxonomy" id="291985"/>
    <lineage>
        <taxon>Bacteria</taxon>
        <taxon>Pseudomonadati</taxon>
        <taxon>Pseudomonadota</taxon>
        <taxon>Alphaproteobacteria</taxon>
        <taxon>Sphingomonadales</taxon>
        <taxon>Erythrobacteraceae</taxon>
        <taxon>Qipengyuania</taxon>
    </lineage>
</organism>
<keyword evidence="4" id="KW-1185">Reference proteome</keyword>
<evidence type="ECO:0000313" key="4">
    <source>
        <dbReference type="Proteomes" id="UP000448199"/>
    </source>
</evidence>
<evidence type="ECO:0000313" key="3">
    <source>
        <dbReference type="EMBL" id="MXO46917.1"/>
    </source>
</evidence>
<sequence length="126" mass="13232">MKKNILLIASGSFMALHGVSAAAQETPPADTTVETETTTATPTANGKGAVVTREKTTTTTTTDMGEVETEIDSMQSVEAPSGNSTTVERTTDADGKTTTTVDHSKMDHSGHKKDDSEETDDEPEAN</sequence>
<dbReference type="AlphaFoldDB" id="A0A844XNU2"/>
<feature type="signal peptide" evidence="2">
    <location>
        <begin position="1"/>
        <end position="22"/>
    </location>
</feature>
<dbReference type="RefSeq" id="WP_160726535.1">
    <property type="nucleotide sequence ID" value="NZ_WTYC01000001.1"/>
</dbReference>
<reference evidence="3 4" key="1">
    <citation type="submission" date="2019-12" db="EMBL/GenBank/DDBJ databases">
        <title>Genomic-based taxomic classification of the family Erythrobacteraceae.</title>
        <authorList>
            <person name="Xu L."/>
        </authorList>
    </citation>
    <scope>NUCLEOTIDE SEQUENCE [LARGE SCALE GENOMIC DNA]</scope>
    <source>
        <strain evidence="3 4">DSM 17792</strain>
    </source>
</reference>
<feature type="compositionally biased region" description="Polar residues" evidence="1">
    <location>
        <begin position="72"/>
        <end position="88"/>
    </location>
</feature>
<feature type="chain" id="PRO_5032653602" evidence="2">
    <location>
        <begin position="23"/>
        <end position="126"/>
    </location>
</feature>